<dbReference type="PANTHER" id="PTHR43633">
    <property type="entry name" value="ALCOHOL DEHYDROGENASE YQHD"/>
    <property type="match status" value="1"/>
</dbReference>
<dbReference type="PANTHER" id="PTHR43633:SF1">
    <property type="entry name" value="ALCOHOL DEHYDROGENASE YQHD"/>
    <property type="match status" value="1"/>
</dbReference>
<dbReference type="SUPFAM" id="SSF56796">
    <property type="entry name" value="Dehydroquinate synthase-like"/>
    <property type="match status" value="1"/>
</dbReference>
<evidence type="ECO:0000313" key="7">
    <source>
        <dbReference type="Proteomes" id="UP000254848"/>
    </source>
</evidence>
<dbReference type="InterPro" id="IPR044731">
    <property type="entry name" value="BDH-like"/>
</dbReference>
<dbReference type="GO" id="GO:1990362">
    <property type="term" value="F:butanol dehydrogenase (NAD+) activity"/>
    <property type="evidence" value="ECO:0007669"/>
    <property type="project" value="InterPro"/>
</dbReference>
<dbReference type="AlphaFoldDB" id="A0A370R4U9"/>
<dbReference type="PROSITE" id="PS00060">
    <property type="entry name" value="ADH_IRON_2"/>
    <property type="match status" value="1"/>
</dbReference>
<comment type="similarity">
    <text evidence="2">Belongs to the iron-containing alcohol dehydrogenase family.</text>
</comment>
<proteinExistence type="inferred from homology"/>
<dbReference type="Pfam" id="PF25137">
    <property type="entry name" value="ADH_Fe_C"/>
    <property type="match status" value="1"/>
</dbReference>
<reference evidence="6 7" key="1">
    <citation type="submission" date="2018-07" db="EMBL/GenBank/DDBJ databases">
        <title>Genomic Encyclopedia of Type Strains, Phase IV (KMG-IV): sequencing the most valuable type-strain genomes for metagenomic binning, comparative biology and taxonomic classification.</title>
        <authorList>
            <person name="Goeker M."/>
        </authorList>
    </citation>
    <scope>NUCLEOTIDE SEQUENCE [LARGE SCALE GENOMIC DNA]</scope>
    <source>
        <strain evidence="6 7">DSM 103736</strain>
    </source>
</reference>
<sequence length="384" mass="41944">MFNFDYYNPTRILFGGERIADVGKHIPEDARVLITYGGGSAKKYGTLEEVKKALAPRDVLEFGGIEANPRLDTLLGAARLAKEKQVDFLLAVGGGSVIDGTKFIAAAAHYSGDAWKMWTDKLSPERVLPLGCVLTLPATGSEMNATAVVSNPARAAKVGYKHPSLFPRFAVLDPHKSFTLPPRQIANGVVDAFVHVTEQYLTYPVYGKVQDRFAEGLLLTLVEEGPLTLTEPENYDARASVMWAATLALNGLIGAGVPQDWATHRIGHQLTALYNLDHAQTLAVLLPSVLQVQKADKQLKLAQFAERVWGIRDGNEEQKAQAAIGKTRDFFEDMGLKTRLSAYGIAEDAIDKVLDNLERLGVLPLGERGDIDKTAARRILSMSY</sequence>
<evidence type="ECO:0000256" key="3">
    <source>
        <dbReference type="ARBA" id="ARBA00023002"/>
    </source>
</evidence>
<protein>
    <submittedName>
        <fullName evidence="6">NADP-dependent alcohol dehydrogenase</fullName>
    </submittedName>
</protein>
<dbReference type="Gene3D" id="3.40.50.1970">
    <property type="match status" value="1"/>
</dbReference>
<evidence type="ECO:0000313" key="6">
    <source>
        <dbReference type="EMBL" id="RDK97459.1"/>
    </source>
</evidence>
<keyword evidence="3" id="KW-0560">Oxidoreductase</keyword>
<dbReference type="GO" id="GO:1990002">
    <property type="term" value="F:methylglyoxal reductase (NADPH) (acetol producing) activity"/>
    <property type="evidence" value="ECO:0007669"/>
    <property type="project" value="TreeGrafter"/>
</dbReference>
<dbReference type="InterPro" id="IPR001670">
    <property type="entry name" value="ADH_Fe/GldA"/>
</dbReference>
<dbReference type="Proteomes" id="UP000254848">
    <property type="component" value="Unassembled WGS sequence"/>
</dbReference>
<dbReference type="InterPro" id="IPR056798">
    <property type="entry name" value="ADH_Fe_C"/>
</dbReference>
<name>A0A370R4U9_9GAMM</name>
<feature type="domain" description="Fe-containing alcohol dehydrogenase-like C-terminal" evidence="5">
    <location>
        <begin position="186"/>
        <end position="355"/>
    </location>
</feature>
<dbReference type="GO" id="GO:0046872">
    <property type="term" value="F:metal ion binding"/>
    <property type="evidence" value="ECO:0007669"/>
    <property type="project" value="InterPro"/>
</dbReference>
<dbReference type="PROSITE" id="PS00913">
    <property type="entry name" value="ADH_IRON_1"/>
    <property type="match status" value="1"/>
</dbReference>
<comment type="cofactor">
    <cofactor evidence="1">
        <name>Fe cation</name>
        <dbReference type="ChEBI" id="CHEBI:24875"/>
    </cofactor>
</comment>
<gene>
    <name evidence="6" type="ORF">C8D90_101909</name>
</gene>
<evidence type="ECO:0000256" key="2">
    <source>
        <dbReference type="ARBA" id="ARBA00007358"/>
    </source>
</evidence>
<comment type="caution">
    <text evidence="6">The sequence shown here is derived from an EMBL/GenBank/DDBJ whole genome shotgun (WGS) entry which is preliminary data.</text>
</comment>
<feature type="domain" description="Alcohol dehydrogenase iron-type/glycerol dehydrogenase GldA" evidence="4">
    <location>
        <begin position="9"/>
        <end position="174"/>
    </location>
</feature>
<evidence type="ECO:0000259" key="4">
    <source>
        <dbReference type="Pfam" id="PF00465"/>
    </source>
</evidence>
<dbReference type="EMBL" id="QRAP01000001">
    <property type="protein sequence ID" value="RDK97459.1"/>
    <property type="molecule type" value="Genomic_DNA"/>
</dbReference>
<dbReference type="InterPro" id="IPR018211">
    <property type="entry name" value="ADH_Fe_CS"/>
</dbReference>
<dbReference type="GO" id="GO:0008106">
    <property type="term" value="F:alcohol dehydrogenase (NADP+) activity"/>
    <property type="evidence" value="ECO:0007669"/>
    <property type="project" value="TreeGrafter"/>
</dbReference>
<accession>A0A370R4U9</accession>
<dbReference type="OrthoDB" id="9815791at2"/>
<dbReference type="GO" id="GO:0005829">
    <property type="term" value="C:cytosol"/>
    <property type="evidence" value="ECO:0007669"/>
    <property type="project" value="TreeGrafter"/>
</dbReference>
<dbReference type="FunFam" id="3.40.50.1970:FF:000003">
    <property type="entry name" value="Alcohol dehydrogenase, iron-containing"/>
    <property type="match status" value="1"/>
</dbReference>
<evidence type="ECO:0000256" key="1">
    <source>
        <dbReference type="ARBA" id="ARBA00001962"/>
    </source>
</evidence>
<dbReference type="RefSeq" id="WP_115457169.1">
    <property type="nucleotide sequence ID" value="NZ_QRAP01000001.1"/>
</dbReference>
<dbReference type="Pfam" id="PF00465">
    <property type="entry name" value="Fe-ADH"/>
    <property type="match status" value="1"/>
</dbReference>
<keyword evidence="7" id="KW-1185">Reference proteome</keyword>
<organism evidence="6 7">
    <name type="scientific">Enterobacillus tribolii</name>
    <dbReference type="NCBI Taxonomy" id="1487935"/>
    <lineage>
        <taxon>Bacteria</taxon>
        <taxon>Pseudomonadati</taxon>
        <taxon>Pseudomonadota</taxon>
        <taxon>Gammaproteobacteria</taxon>
        <taxon>Enterobacterales</taxon>
        <taxon>Hafniaceae</taxon>
        <taxon>Enterobacillus</taxon>
    </lineage>
</organism>
<dbReference type="Gene3D" id="1.20.1090.10">
    <property type="entry name" value="Dehydroquinate synthase-like - alpha domain"/>
    <property type="match status" value="1"/>
</dbReference>
<dbReference type="CDD" id="cd08187">
    <property type="entry name" value="BDH"/>
    <property type="match status" value="1"/>
</dbReference>
<evidence type="ECO:0000259" key="5">
    <source>
        <dbReference type="Pfam" id="PF25137"/>
    </source>
</evidence>